<proteinExistence type="predicted"/>
<dbReference type="SUPFAM" id="SSF50249">
    <property type="entry name" value="Nucleic acid-binding proteins"/>
    <property type="match status" value="1"/>
</dbReference>
<dbReference type="InterPro" id="IPR002059">
    <property type="entry name" value="CSP_DNA-bd"/>
</dbReference>
<evidence type="ECO:0000256" key="1">
    <source>
        <dbReference type="SAM" id="MobiDB-lite"/>
    </source>
</evidence>
<dbReference type="CDD" id="cd04458">
    <property type="entry name" value="CSP_CDS"/>
    <property type="match status" value="1"/>
</dbReference>
<dbReference type="PANTHER" id="PTHR46565:SF26">
    <property type="entry name" value="COLD SHOCK PROTEIN 2"/>
    <property type="match status" value="1"/>
</dbReference>
<sequence length="154" mass="16878">MSSTSDTTTTGRVKWFNKSAGYGFITAMDGDHKGDDIFVHHSNLDVSKDQFRYLVEGEYINFSWSPSGNDNSKHEWQATSVSGICEGPLMCETHHDSRSEMSESSNASGGGASQRRGRRVGGGPSFTDSNGNEYKLVRNKSSRAREEAEVELSA</sequence>
<dbReference type="PROSITE" id="PS51857">
    <property type="entry name" value="CSD_2"/>
    <property type="match status" value="1"/>
</dbReference>
<evidence type="ECO:0000259" key="2">
    <source>
        <dbReference type="PROSITE" id="PS51857"/>
    </source>
</evidence>
<protein>
    <recommendedName>
        <fullName evidence="2">CSD domain-containing protein</fullName>
    </recommendedName>
</protein>
<feature type="domain" description="CSD" evidence="2">
    <location>
        <begin position="8"/>
        <end position="83"/>
    </location>
</feature>
<feature type="region of interest" description="Disordered" evidence="1">
    <location>
        <begin position="87"/>
        <end position="154"/>
    </location>
</feature>
<evidence type="ECO:0000313" key="3">
    <source>
        <dbReference type="EMBL" id="QHS96844.1"/>
    </source>
</evidence>
<dbReference type="PANTHER" id="PTHR46565">
    <property type="entry name" value="COLD SHOCK DOMAIN PROTEIN 2"/>
    <property type="match status" value="1"/>
</dbReference>
<organism evidence="3">
    <name type="scientific">viral metagenome</name>
    <dbReference type="NCBI Taxonomy" id="1070528"/>
    <lineage>
        <taxon>unclassified sequences</taxon>
        <taxon>metagenomes</taxon>
        <taxon>organismal metagenomes</taxon>
    </lineage>
</organism>
<feature type="compositionally biased region" description="Basic and acidic residues" evidence="1">
    <location>
        <begin position="92"/>
        <end position="101"/>
    </location>
</feature>
<reference evidence="3" key="1">
    <citation type="journal article" date="2020" name="Nature">
        <title>Giant virus diversity and host interactions through global metagenomics.</title>
        <authorList>
            <person name="Schulz F."/>
            <person name="Roux S."/>
            <person name="Paez-Espino D."/>
            <person name="Jungbluth S."/>
            <person name="Walsh D.A."/>
            <person name="Denef V.J."/>
            <person name="McMahon K.D."/>
            <person name="Konstantinidis K.T."/>
            <person name="Eloe-Fadrosh E.A."/>
            <person name="Kyrpides N.C."/>
            <person name="Woyke T."/>
        </authorList>
    </citation>
    <scope>NUCLEOTIDE SEQUENCE</scope>
    <source>
        <strain evidence="3">GVMAG-M-3300020166-5</strain>
    </source>
</reference>
<dbReference type="SMART" id="SM00357">
    <property type="entry name" value="CSP"/>
    <property type="match status" value="1"/>
</dbReference>
<dbReference type="Pfam" id="PF00313">
    <property type="entry name" value="CSD"/>
    <property type="match status" value="1"/>
</dbReference>
<dbReference type="AlphaFoldDB" id="A0A6C0BZ96"/>
<dbReference type="InterPro" id="IPR011129">
    <property type="entry name" value="CSD"/>
</dbReference>
<accession>A0A6C0BZ96</accession>
<dbReference type="InterPro" id="IPR012340">
    <property type="entry name" value="NA-bd_OB-fold"/>
</dbReference>
<dbReference type="EMBL" id="MN739280">
    <property type="protein sequence ID" value="QHS96844.1"/>
    <property type="molecule type" value="Genomic_DNA"/>
</dbReference>
<name>A0A6C0BZ96_9ZZZZ</name>
<dbReference type="Gene3D" id="2.40.50.140">
    <property type="entry name" value="Nucleic acid-binding proteins"/>
    <property type="match status" value="1"/>
</dbReference>
<dbReference type="GO" id="GO:0003676">
    <property type="term" value="F:nucleic acid binding"/>
    <property type="evidence" value="ECO:0007669"/>
    <property type="project" value="InterPro"/>
</dbReference>